<proteinExistence type="predicted"/>
<protein>
    <submittedName>
        <fullName evidence="1">Uncharacterized protein</fullName>
    </submittedName>
</protein>
<gene>
    <name evidence="1" type="ORF">NCGR_LOCUS46009</name>
</gene>
<dbReference type="EMBL" id="CAJGYO010000012">
    <property type="protein sequence ID" value="CAD6262673.1"/>
    <property type="molecule type" value="Genomic_DNA"/>
</dbReference>
<evidence type="ECO:0000313" key="1">
    <source>
        <dbReference type="EMBL" id="CAD6262673.1"/>
    </source>
</evidence>
<organism evidence="1 2">
    <name type="scientific">Miscanthus lutarioriparius</name>
    <dbReference type="NCBI Taxonomy" id="422564"/>
    <lineage>
        <taxon>Eukaryota</taxon>
        <taxon>Viridiplantae</taxon>
        <taxon>Streptophyta</taxon>
        <taxon>Embryophyta</taxon>
        <taxon>Tracheophyta</taxon>
        <taxon>Spermatophyta</taxon>
        <taxon>Magnoliopsida</taxon>
        <taxon>Liliopsida</taxon>
        <taxon>Poales</taxon>
        <taxon>Poaceae</taxon>
        <taxon>PACMAD clade</taxon>
        <taxon>Panicoideae</taxon>
        <taxon>Andropogonodae</taxon>
        <taxon>Andropogoneae</taxon>
        <taxon>Saccharinae</taxon>
        <taxon>Miscanthus</taxon>
    </lineage>
</organism>
<evidence type="ECO:0000313" key="2">
    <source>
        <dbReference type="Proteomes" id="UP000604825"/>
    </source>
</evidence>
<sequence>MSRSHIVLVHAARESWKQEAGHEPAAGSRPLLFPRLSADRGEELLVPGAGGESRAKRCRAPGSDWCLGEASDGWLALLGGGGLEEVRGGWGGLVCTTASLASS</sequence>
<name>A0A811QVS1_9POAL</name>
<comment type="caution">
    <text evidence="1">The sequence shown here is derived from an EMBL/GenBank/DDBJ whole genome shotgun (WGS) entry which is preliminary data.</text>
</comment>
<accession>A0A811QVS1</accession>
<dbReference type="AlphaFoldDB" id="A0A811QVS1"/>
<dbReference type="Proteomes" id="UP000604825">
    <property type="component" value="Unassembled WGS sequence"/>
</dbReference>
<reference evidence="1" key="1">
    <citation type="submission" date="2020-10" db="EMBL/GenBank/DDBJ databases">
        <authorList>
            <person name="Han B."/>
            <person name="Lu T."/>
            <person name="Zhao Q."/>
            <person name="Huang X."/>
            <person name="Zhao Y."/>
        </authorList>
    </citation>
    <scope>NUCLEOTIDE SEQUENCE</scope>
</reference>
<keyword evidence="2" id="KW-1185">Reference proteome</keyword>